<dbReference type="Gene3D" id="3.40.50.450">
    <property type="match status" value="1"/>
</dbReference>
<keyword evidence="3" id="KW-1185">Reference proteome</keyword>
<keyword evidence="1" id="KW-0812">Transmembrane</keyword>
<evidence type="ECO:0000313" key="2">
    <source>
        <dbReference type="EMBL" id="MXO56155.1"/>
    </source>
</evidence>
<proteinExistence type="predicted"/>
<dbReference type="Proteomes" id="UP000468943">
    <property type="component" value="Unassembled WGS sequence"/>
</dbReference>
<dbReference type="RefSeq" id="WP_160597386.1">
    <property type="nucleotide sequence ID" value="NZ_WTYS01000001.1"/>
</dbReference>
<reference evidence="2 3" key="1">
    <citation type="submission" date="2019-12" db="EMBL/GenBank/DDBJ databases">
        <title>Genomic-based taxomic classification of the family Erythrobacteraceae.</title>
        <authorList>
            <person name="Xu L."/>
        </authorList>
    </citation>
    <scope>NUCLEOTIDE SEQUENCE [LARGE SCALE GENOMIC DNA]</scope>
    <source>
        <strain evidence="2 3">JCM 17802</strain>
    </source>
</reference>
<feature type="transmembrane region" description="Helical" evidence="1">
    <location>
        <begin position="517"/>
        <end position="541"/>
    </location>
</feature>
<sequence length="644" mass="70318">MMKSRELHVGITGHREGNRAFDANKVEVKSVLTKVLEALADQIGETQHVVRLVTCLAHGADMLAAAIAKDRGWQVDAPLPFGRALNQVINTAELSADEFRDALKGISPRSGAAKRNWQMLAELTDYANCFELAEQDDLVREALANEASPISNAVSSKEASHLLSDRSIAASMVMIEQSDVLVAIWDGSSHNAPGGTRDTISKALHLDLPVIWINPADKCSVRLLADAADLVAQKFGQDQSELDQIIRTVKTAAQLRWQAQDQADSQFGADQWRARSTRKFHTYRRIEAMFGASGKPFGSIVQKYEHPDNIAEGSGKALLDDLNGLPGIDPSLAGKIGEKILPRFAFADGLSTYLSDAYRGGMAASFLLSAAAIVAGIAYLPVVSPESKWPFALLEFILLLAIIAITIAGTRGNWHRRWFRTRRVAEYLRHAPILISLGCARALGRWPASRDEIWPEQASRLRILSIGLPQMAVTQAYLRGHLEAIIGPFLSDQAAYHRYKSAKLEKVHHNLDRMSEVLFILAVLSVGSYLVLKALSFAGLIDPSVPLSLGKAFTFMGVAFPTFGAALAGIRYFGDFERFAAISDVTATKLERLKTRADNLAAGGDGGISYRDYASLAHAMNDVVIEEIESWQSIFGTKKMAIPV</sequence>
<name>A0A6I4SKC4_9SPHN</name>
<accession>A0A6I4SKC4</accession>
<organism evidence="2 3">
    <name type="scientific">Pontixanthobacter gangjinensis</name>
    <dbReference type="NCBI Taxonomy" id="1028742"/>
    <lineage>
        <taxon>Bacteria</taxon>
        <taxon>Pseudomonadati</taxon>
        <taxon>Pseudomonadota</taxon>
        <taxon>Alphaproteobacteria</taxon>
        <taxon>Sphingomonadales</taxon>
        <taxon>Erythrobacteraceae</taxon>
        <taxon>Pontixanthobacter</taxon>
    </lineage>
</organism>
<dbReference type="AlphaFoldDB" id="A0A6I4SKC4"/>
<keyword evidence="1" id="KW-0472">Membrane</keyword>
<evidence type="ECO:0000256" key="1">
    <source>
        <dbReference type="SAM" id="Phobius"/>
    </source>
</evidence>
<keyword evidence="1" id="KW-1133">Transmembrane helix</keyword>
<feature type="transmembrane region" description="Helical" evidence="1">
    <location>
        <begin position="389"/>
        <end position="410"/>
    </location>
</feature>
<comment type="caution">
    <text evidence="2">The sequence shown here is derived from an EMBL/GenBank/DDBJ whole genome shotgun (WGS) entry which is preliminary data.</text>
</comment>
<gene>
    <name evidence="2" type="ORF">GRI36_04600</name>
</gene>
<evidence type="ECO:0000313" key="3">
    <source>
        <dbReference type="Proteomes" id="UP000468943"/>
    </source>
</evidence>
<feature type="transmembrane region" description="Helical" evidence="1">
    <location>
        <begin position="553"/>
        <end position="573"/>
    </location>
</feature>
<evidence type="ECO:0008006" key="4">
    <source>
        <dbReference type="Google" id="ProtNLM"/>
    </source>
</evidence>
<feature type="transmembrane region" description="Helical" evidence="1">
    <location>
        <begin position="363"/>
        <end position="383"/>
    </location>
</feature>
<dbReference type="OrthoDB" id="2968017at2"/>
<protein>
    <recommendedName>
        <fullName evidence="4">SMODS and SLOG-associating 2TM effector domain-containing protein</fullName>
    </recommendedName>
</protein>
<dbReference type="EMBL" id="WTYS01000001">
    <property type="protein sequence ID" value="MXO56155.1"/>
    <property type="molecule type" value="Genomic_DNA"/>
</dbReference>